<keyword evidence="3" id="KW-1185">Reference proteome</keyword>
<accession>A0AAV7L0K9</accession>
<feature type="region of interest" description="Disordered" evidence="1">
    <location>
        <begin position="1"/>
        <end position="20"/>
    </location>
</feature>
<sequence>MRWSNAGHNEKWVPAAQNREREPAEILDCAGLQPQRKSGPAALRPSESAAALAVRCGMRLRDLRCSDGVGLDR</sequence>
<organism evidence="2 3">
    <name type="scientific">Pleurodeles waltl</name>
    <name type="common">Iberian ribbed newt</name>
    <dbReference type="NCBI Taxonomy" id="8319"/>
    <lineage>
        <taxon>Eukaryota</taxon>
        <taxon>Metazoa</taxon>
        <taxon>Chordata</taxon>
        <taxon>Craniata</taxon>
        <taxon>Vertebrata</taxon>
        <taxon>Euteleostomi</taxon>
        <taxon>Amphibia</taxon>
        <taxon>Batrachia</taxon>
        <taxon>Caudata</taxon>
        <taxon>Salamandroidea</taxon>
        <taxon>Salamandridae</taxon>
        <taxon>Pleurodelinae</taxon>
        <taxon>Pleurodeles</taxon>
    </lineage>
</organism>
<dbReference type="AlphaFoldDB" id="A0AAV7L0K9"/>
<dbReference type="EMBL" id="JANPWB010000016">
    <property type="protein sequence ID" value="KAJ1084384.1"/>
    <property type="molecule type" value="Genomic_DNA"/>
</dbReference>
<reference evidence="2" key="1">
    <citation type="journal article" date="2022" name="bioRxiv">
        <title>Sequencing and chromosome-scale assembly of the giantPleurodeles waltlgenome.</title>
        <authorList>
            <person name="Brown T."/>
            <person name="Elewa A."/>
            <person name="Iarovenko S."/>
            <person name="Subramanian E."/>
            <person name="Araus A.J."/>
            <person name="Petzold A."/>
            <person name="Susuki M."/>
            <person name="Suzuki K.-i.T."/>
            <person name="Hayashi T."/>
            <person name="Toyoda A."/>
            <person name="Oliveira C."/>
            <person name="Osipova E."/>
            <person name="Leigh N.D."/>
            <person name="Simon A."/>
            <person name="Yun M.H."/>
        </authorList>
    </citation>
    <scope>NUCLEOTIDE SEQUENCE</scope>
    <source>
        <strain evidence="2">20211129_DDA</strain>
        <tissue evidence="2">Liver</tissue>
    </source>
</reference>
<name>A0AAV7L0K9_PLEWA</name>
<protein>
    <submittedName>
        <fullName evidence="2">Uncharacterized protein</fullName>
    </submittedName>
</protein>
<comment type="caution">
    <text evidence="2">The sequence shown here is derived from an EMBL/GenBank/DDBJ whole genome shotgun (WGS) entry which is preliminary data.</text>
</comment>
<dbReference type="Proteomes" id="UP001066276">
    <property type="component" value="Chromosome 12"/>
</dbReference>
<gene>
    <name evidence="2" type="ORF">NDU88_004533</name>
</gene>
<evidence type="ECO:0000313" key="3">
    <source>
        <dbReference type="Proteomes" id="UP001066276"/>
    </source>
</evidence>
<proteinExistence type="predicted"/>
<evidence type="ECO:0000313" key="2">
    <source>
        <dbReference type="EMBL" id="KAJ1084384.1"/>
    </source>
</evidence>
<evidence type="ECO:0000256" key="1">
    <source>
        <dbReference type="SAM" id="MobiDB-lite"/>
    </source>
</evidence>